<evidence type="ECO:0000313" key="2">
    <source>
        <dbReference type="EMBL" id="OHA76774.1"/>
    </source>
</evidence>
<sequence length="178" mass="20357">MAPMPKKTLAPAVTHRRGDRQFVPPEGGRVHILRVLVQLDREWQEAINAAGPDTPADYNVRKVGNQYPSHGVGIVEAEVILMNFGPDGGNWDRAIAWASQYGLKRTSPRHVFAIGEHNPWLHHELVVDPVYVVATEECAFEGYRNACRVWWRRSQRKCGLYWVEVCGYSSDWFAFLRE</sequence>
<reference evidence="2 3" key="1">
    <citation type="journal article" date="2016" name="Nat. Commun.">
        <title>Thousands of microbial genomes shed light on interconnected biogeochemical processes in an aquifer system.</title>
        <authorList>
            <person name="Anantharaman K."/>
            <person name="Brown C.T."/>
            <person name="Hug L.A."/>
            <person name="Sharon I."/>
            <person name="Castelle C.J."/>
            <person name="Probst A.J."/>
            <person name="Thomas B.C."/>
            <person name="Singh A."/>
            <person name="Wilkins M.J."/>
            <person name="Karaoz U."/>
            <person name="Brodie E.L."/>
            <person name="Williams K.H."/>
            <person name="Hubbard S.S."/>
            <person name="Banfield J.F."/>
        </authorList>
    </citation>
    <scope>NUCLEOTIDE SEQUENCE [LARGE SCALE GENOMIC DNA]</scope>
</reference>
<dbReference type="Proteomes" id="UP000178222">
    <property type="component" value="Unassembled WGS sequence"/>
</dbReference>
<name>A0A1G2RVA5_9BACT</name>
<proteinExistence type="predicted"/>
<organism evidence="2 3">
    <name type="scientific">Candidatus Wildermuthbacteria bacterium RIFCSPLOWO2_02_FULL_47_9c</name>
    <dbReference type="NCBI Taxonomy" id="1802466"/>
    <lineage>
        <taxon>Bacteria</taxon>
        <taxon>Candidatus Wildermuthiibacteriota</taxon>
    </lineage>
</organism>
<protein>
    <submittedName>
        <fullName evidence="2">Uncharacterized protein</fullName>
    </submittedName>
</protein>
<gene>
    <name evidence="2" type="ORF">A3J30_01660</name>
</gene>
<dbReference type="AlphaFoldDB" id="A0A1G2RVA5"/>
<accession>A0A1G2RVA5</accession>
<comment type="caution">
    <text evidence="2">The sequence shown here is derived from an EMBL/GenBank/DDBJ whole genome shotgun (WGS) entry which is preliminary data.</text>
</comment>
<evidence type="ECO:0000313" key="3">
    <source>
        <dbReference type="Proteomes" id="UP000178222"/>
    </source>
</evidence>
<feature type="region of interest" description="Disordered" evidence="1">
    <location>
        <begin position="1"/>
        <end position="21"/>
    </location>
</feature>
<evidence type="ECO:0000256" key="1">
    <source>
        <dbReference type="SAM" id="MobiDB-lite"/>
    </source>
</evidence>
<dbReference type="EMBL" id="MHUL01000024">
    <property type="protein sequence ID" value="OHA76774.1"/>
    <property type="molecule type" value="Genomic_DNA"/>
</dbReference>